<sequence length="377" mass="41816">MISKQPAHFTLPLMDDAPPPYADEKASTSGKSIASTSKSATLLRPQSSTKRRSILGLFRKTLDSDKATVLADVKRIVQPYTGSVADRLALLESCSQLCLQKRLDFSSLLQGKSIEEHSALYWAIANGPWPLQAPFELVAAVLAHSAPLEPATVTEIRQACVSFRSQEMFQFLRMSPEFGALSSKDRFTLGVLVPPEEIVVEEMEGITEPFSVRFRIPMFRKRMALGKEFQLEFIARGRLWQLKFFTYFTEDHPIRTQLIHGHWSARLTMDENSPPTHLVGAVVFPDASSSPSPTSFWQMSMATNDTWLVVDRKSAPKKDSKPEDLIDSFCWTSFQHNSVCIAADGSVAGVLGVKLVSGPAEFSQTIPTSPDDQCIVC</sequence>
<name>A0AAD6TBC7_9AGAR</name>
<evidence type="ECO:0000256" key="1">
    <source>
        <dbReference type="SAM" id="MobiDB-lite"/>
    </source>
</evidence>
<dbReference type="Proteomes" id="UP001218188">
    <property type="component" value="Unassembled WGS sequence"/>
</dbReference>
<dbReference type="AlphaFoldDB" id="A0AAD6TBC7"/>
<comment type="caution">
    <text evidence="2">The sequence shown here is derived from an EMBL/GenBank/DDBJ whole genome shotgun (WGS) entry which is preliminary data.</text>
</comment>
<proteinExistence type="predicted"/>
<gene>
    <name evidence="2" type="ORF">C8F04DRAFT_228404</name>
</gene>
<protein>
    <submittedName>
        <fullName evidence="2">Uncharacterized protein</fullName>
    </submittedName>
</protein>
<accession>A0AAD6TBC7</accession>
<evidence type="ECO:0000313" key="3">
    <source>
        <dbReference type="Proteomes" id="UP001218188"/>
    </source>
</evidence>
<reference evidence="2" key="1">
    <citation type="submission" date="2023-03" db="EMBL/GenBank/DDBJ databases">
        <title>Massive genome expansion in bonnet fungi (Mycena s.s.) driven by repeated elements and novel gene families across ecological guilds.</title>
        <authorList>
            <consortium name="Lawrence Berkeley National Laboratory"/>
            <person name="Harder C.B."/>
            <person name="Miyauchi S."/>
            <person name="Viragh M."/>
            <person name="Kuo A."/>
            <person name="Thoen E."/>
            <person name="Andreopoulos B."/>
            <person name="Lu D."/>
            <person name="Skrede I."/>
            <person name="Drula E."/>
            <person name="Henrissat B."/>
            <person name="Morin E."/>
            <person name="Kohler A."/>
            <person name="Barry K."/>
            <person name="LaButti K."/>
            <person name="Morin E."/>
            <person name="Salamov A."/>
            <person name="Lipzen A."/>
            <person name="Mereny Z."/>
            <person name="Hegedus B."/>
            <person name="Baldrian P."/>
            <person name="Stursova M."/>
            <person name="Weitz H."/>
            <person name="Taylor A."/>
            <person name="Grigoriev I.V."/>
            <person name="Nagy L.G."/>
            <person name="Martin F."/>
            <person name="Kauserud H."/>
        </authorList>
    </citation>
    <scope>NUCLEOTIDE SEQUENCE</scope>
    <source>
        <strain evidence="2">CBHHK200</strain>
    </source>
</reference>
<feature type="region of interest" description="Disordered" evidence="1">
    <location>
        <begin position="1"/>
        <end position="47"/>
    </location>
</feature>
<feature type="compositionally biased region" description="Polar residues" evidence="1">
    <location>
        <begin position="27"/>
        <end position="47"/>
    </location>
</feature>
<organism evidence="2 3">
    <name type="scientific">Mycena alexandri</name>
    <dbReference type="NCBI Taxonomy" id="1745969"/>
    <lineage>
        <taxon>Eukaryota</taxon>
        <taxon>Fungi</taxon>
        <taxon>Dikarya</taxon>
        <taxon>Basidiomycota</taxon>
        <taxon>Agaricomycotina</taxon>
        <taxon>Agaricomycetes</taxon>
        <taxon>Agaricomycetidae</taxon>
        <taxon>Agaricales</taxon>
        <taxon>Marasmiineae</taxon>
        <taxon>Mycenaceae</taxon>
        <taxon>Mycena</taxon>
    </lineage>
</organism>
<keyword evidence="3" id="KW-1185">Reference proteome</keyword>
<dbReference type="EMBL" id="JARJCM010000020">
    <property type="protein sequence ID" value="KAJ7040812.1"/>
    <property type="molecule type" value="Genomic_DNA"/>
</dbReference>
<evidence type="ECO:0000313" key="2">
    <source>
        <dbReference type="EMBL" id="KAJ7040812.1"/>
    </source>
</evidence>